<evidence type="ECO:0000256" key="9">
    <source>
        <dbReference type="ARBA" id="ARBA00023170"/>
    </source>
</evidence>
<dbReference type="Proteomes" id="UP000694397">
    <property type="component" value="Chromosome 22"/>
</dbReference>
<dbReference type="Pfam" id="PF03402">
    <property type="entry name" value="V1R"/>
    <property type="match status" value="1"/>
</dbReference>
<keyword evidence="3" id="KW-1003">Cell membrane</keyword>
<feature type="transmembrane region" description="Helical" evidence="11">
    <location>
        <begin position="142"/>
        <end position="160"/>
    </location>
</feature>
<dbReference type="PROSITE" id="PS50262">
    <property type="entry name" value="G_PROTEIN_RECEP_F1_2"/>
    <property type="match status" value="1"/>
</dbReference>
<evidence type="ECO:0000256" key="11">
    <source>
        <dbReference type="SAM" id="Phobius"/>
    </source>
</evidence>
<dbReference type="SUPFAM" id="SSF81321">
    <property type="entry name" value="Family A G protein-coupled receptor-like"/>
    <property type="match status" value="1"/>
</dbReference>
<dbReference type="GeneTree" id="ENSGT01030000234553"/>
<comment type="subcellular location">
    <subcellularLocation>
        <location evidence="1">Cell membrane</location>
        <topology evidence="1">Multi-pass membrane protein</topology>
    </subcellularLocation>
</comment>
<reference evidence="13 14" key="1">
    <citation type="submission" date="2019-04" db="EMBL/GenBank/DDBJ databases">
        <authorList>
            <consortium name="Wellcome Sanger Institute Data Sharing"/>
        </authorList>
    </citation>
    <scope>NUCLEOTIDE SEQUENCE [LARGE SCALE GENOMIC DNA]</scope>
</reference>
<keyword evidence="10" id="KW-0807">Transducer</keyword>
<evidence type="ECO:0000256" key="10">
    <source>
        <dbReference type="ARBA" id="ARBA00023224"/>
    </source>
</evidence>
<dbReference type="InterPro" id="IPR017452">
    <property type="entry name" value="GPCR_Rhodpsn_7TM"/>
</dbReference>
<evidence type="ECO:0000256" key="6">
    <source>
        <dbReference type="ARBA" id="ARBA00022989"/>
    </source>
</evidence>
<evidence type="ECO:0000256" key="7">
    <source>
        <dbReference type="ARBA" id="ARBA00023040"/>
    </source>
</evidence>
<proteinExistence type="inferred from homology"/>
<organism evidence="13 14">
    <name type="scientific">Scleropages formosus</name>
    <name type="common">Asian bonytongue</name>
    <name type="synonym">Osteoglossum formosum</name>
    <dbReference type="NCBI Taxonomy" id="113540"/>
    <lineage>
        <taxon>Eukaryota</taxon>
        <taxon>Metazoa</taxon>
        <taxon>Chordata</taxon>
        <taxon>Craniata</taxon>
        <taxon>Vertebrata</taxon>
        <taxon>Euteleostomi</taxon>
        <taxon>Actinopterygii</taxon>
        <taxon>Neopterygii</taxon>
        <taxon>Teleostei</taxon>
        <taxon>Osteoglossocephala</taxon>
        <taxon>Osteoglossomorpha</taxon>
        <taxon>Osteoglossiformes</taxon>
        <taxon>Osteoglossidae</taxon>
        <taxon>Scleropages</taxon>
    </lineage>
</organism>
<dbReference type="GO" id="GO:0016503">
    <property type="term" value="F:pheromone receptor activity"/>
    <property type="evidence" value="ECO:0007669"/>
    <property type="project" value="InterPro"/>
</dbReference>
<dbReference type="PANTHER" id="PTHR24062">
    <property type="entry name" value="VOMERONASAL TYPE-1 RECEPTOR"/>
    <property type="match status" value="1"/>
</dbReference>
<feature type="transmembrane region" description="Helical" evidence="11">
    <location>
        <begin position="106"/>
        <end position="127"/>
    </location>
</feature>
<evidence type="ECO:0000259" key="12">
    <source>
        <dbReference type="PROSITE" id="PS50262"/>
    </source>
</evidence>
<comment type="similarity">
    <text evidence="2">Belongs to the G-protein coupled receptor 1 family.</text>
</comment>
<dbReference type="OrthoDB" id="9606139at2759"/>
<keyword evidence="8 11" id="KW-0472">Membrane</keyword>
<evidence type="ECO:0000256" key="1">
    <source>
        <dbReference type="ARBA" id="ARBA00004651"/>
    </source>
</evidence>
<keyword evidence="5 11" id="KW-0812">Transmembrane</keyword>
<evidence type="ECO:0000256" key="5">
    <source>
        <dbReference type="ARBA" id="ARBA00022692"/>
    </source>
</evidence>
<keyword evidence="9" id="KW-0675">Receptor</keyword>
<keyword evidence="7" id="KW-0297">G-protein coupled receptor</keyword>
<evidence type="ECO:0000313" key="14">
    <source>
        <dbReference type="Proteomes" id="UP000694397"/>
    </source>
</evidence>
<protein>
    <recommendedName>
        <fullName evidence="12">G-protein coupled receptors family 1 profile domain-containing protein</fullName>
    </recommendedName>
</protein>
<feature type="transmembrane region" description="Helical" evidence="11">
    <location>
        <begin position="287"/>
        <end position="305"/>
    </location>
</feature>
<evidence type="ECO:0000256" key="3">
    <source>
        <dbReference type="ARBA" id="ARBA00022475"/>
    </source>
</evidence>
<name>A0A8C9R4W5_SCLFO</name>
<accession>A0A8C9R4W5</accession>
<evidence type="ECO:0000256" key="4">
    <source>
        <dbReference type="ARBA" id="ARBA00022507"/>
    </source>
</evidence>
<dbReference type="AlphaFoldDB" id="A0A8C9R4W5"/>
<dbReference type="InterPro" id="IPR004072">
    <property type="entry name" value="Vmron_rcpt_1"/>
</dbReference>
<dbReference type="GO" id="GO:0019236">
    <property type="term" value="P:response to pheromone"/>
    <property type="evidence" value="ECO:0007669"/>
    <property type="project" value="UniProtKB-KW"/>
</dbReference>
<dbReference type="Gene3D" id="1.20.1070.10">
    <property type="entry name" value="Rhodopsin 7-helix transmembrane proteins"/>
    <property type="match status" value="1"/>
</dbReference>
<evidence type="ECO:0000256" key="8">
    <source>
        <dbReference type="ARBA" id="ARBA00023136"/>
    </source>
</evidence>
<evidence type="ECO:0000313" key="13">
    <source>
        <dbReference type="Ensembl" id="ENSSFOP00015006775.2"/>
    </source>
</evidence>
<keyword evidence="4" id="KW-0589">Pheromone response</keyword>
<reference evidence="13" key="3">
    <citation type="submission" date="2025-09" db="UniProtKB">
        <authorList>
            <consortium name="Ensembl"/>
        </authorList>
    </citation>
    <scope>IDENTIFICATION</scope>
</reference>
<feature type="transmembrane region" description="Helical" evidence="11">
    <location>
        <begin position="226"/>
        <end position="249"/>
    </location>
</feature>
<dbReference type="GO" id="GO:0005886">
    <property type="term" value="C:plasma membrane"/>
    <property type="evidence" value="ECO:0007669"/>
    <property type="project" value="UniProtKB-SubCell"/>
</dbReference>
<feature type="domain" description="G-protein coupled receptors family 1 profile" evidence="12">
    <location>
        <begin position="118"/>
        <end position="346"/>
    </location>
</feature>
<evidence type="ECO:0000256" key="2">
    <source>
        <dbReference type="ARBA" id="ARBA00010663"/>
    </source>
</evidence>
<sequence>MAADVLLVQCTNTRPSQSGGGDLLHILSISSLCLVASVKFGFSADPHPQPVSDASAVKPCWSSCLALLNYTTCAPFRCALFTQNAKFSTQHVETVAMQSDELVRGLLYLFLAVVGIPGNCLVIWAFLQAMHTEHQVLPADAIVLHLVSVNLLVVGVRCLLEALATFRLANIFSDAGCKGIIMVYRMARSLSIWLTFVLSTYQCLSIAPPGSRWAEARVAAARHLGAIFLVLWLVNAVISTPSALFSLGWHNGSSLMEHSINVQFCFVRFPDSLSKDANGAMQVVRDVIPMALMATASLIVLIFLYRHSQHVKNFRSSNSNSKQGSLAERRAAKTVVTLVTMYVLFYGVDNGLWVYTLTVEHTMSSSLVSDLRIFFSSLYTHCRSLHASGLHALAVISNNTKYNFKKLVITLAYNPSKCWLFEFIISCCLFF</sequence>
<reference evidence="13" key="2">
    <citation type="submission" date="2025-08" db="UniProtKB">
        <authorList>
            <consortium name="Ensembl"/>
        </authorList>
    </citation>
    <scope>IDENTIFICATION</scope>
</reference>
<dbReference type="Ensembl" id="ENSSFOT00015006880.2">
    <property type="protein sequence ID" value="ENSSFOP00015006775.2"/>
    <property type="gene ID" value="ENSSFOG00015004430.2"/>
</dbReference>
<keyword evidence="14" id="KW-1185">Reference proteome</keyword>
<keyword evidence="6 11" id="KW-1133">Transmembrane helix</keyword>